<dbReference type="EMBL" id="OE196894">
    <property type="protein sequence ID" value="CAD7580131.1"/>
    <property type="molecule type" value="Genomic_DNA"/>
</dbReference>
<evidence type="ECO:0000313" key="1">
    <source>
        <dbReference type="EMBL" id="CAD7580131.1"/>
    </source>
</evidence>
<sequence length="31" mass="3442">MASSPRLDLTLSPRITLTSWKTLSPTTRITP</sequence>
<name>A0A7R9PEJ4_TIMCA</name>
<protein>
    <submittedName>
        <fullName evidence="1">(California timema) hypothetical protein</fullName>
    </submittedName>
</protein>
<accession>A0A7R9PEJ4</accession>
<organism evidence="1">
    <name type="scientific">Timema californicum</name>
    <name type="common">California timema</name>
    <name type="synonym">Walking stick</name>
    <dbReference type="NCBI Taxonomy" id="61474"/>
    <lineage>
        <taxon>Eukaryota</taxon>
        <taxon>Metazoa</taxon>
        <taxon>Ecdysozoa</taxon>
        <taxon>Arthropoda</taxon>
        <taxon>Hexapoda</taxon>
        <taxon>Insecta</taxon>
        <taxon>Pterygota</taxon>
        <taxon>Neoptera</taxon>
        <taxon>Polyneoptera</taxon>
        <taxon>Phasmatodea</taxon>
        <taxon>Timematodea</taxon>
        <taxon>Timematoidea</taxon>
        <taxon>Timematidae</taxon>
        <taxon>Timema</taxon>
    </lineage>
</organism>
<dbReference type="AlphaFoldDB" id="A0A7R9PEJ4"/>
<gene>
    <name evidence="1" type="ORF">TCMB3V08_LOCUS12664</name>
</gene>
<proteinExistence type="predicted"/>
<reference evidence="1" key="1">
    <citation type="submission" date="2020-11" db="EMBL/GenBank/DDBJ databases">
        <authorList>
            <person name="Tran Van P."/>
        </authorList>
    </citation>
    <scope>NUCLEOTIDE SEQUENCE</scope>
</reference>